<keyword evidence="3" id="KW-1185">Reference proteome</keyword>
<dbReference type="Proteomes" id="UP000800092">
    <property type="component" value="Unassembled WGS sequence"/>
</dbReference>
<dbReference type="InterPro" id="IPR011051">
    <property type="entry name" value="RmlC_Cupin_sf"/>
</dbReference>
<accession>A0A6A6GSL8</accession>
<dbReference type="InterPro" id="IPR014710">
    <property type="entry name" value="RmlC-like_jellyroll"/>
</dbReference>
<proteinExistence type="predicted"/>
<evidence type="ECO:0000313" key="3">
    <source>
        <dbReference type="Proteomes" id="UP000800092"/>
    </source>
</evidence>
<dbReference type="OrthoDB" id="9976870at2759"/>
<feature type="domain" description="Cupin type-2" evidence="1">
    <location>
        <begin position="49"/>
        <end position="109"/>
    </location>
</feature>
<dbReference type="Pfam" id="PF07883">
    <property type="entry name" value="Cupin_2"/>
    <property type="match status" value="1"/>
</dbReference>
<evidence type="ECO:0000259" key="1">
    <source>
        <dbReference type="Pfam" id="PF07883"/>
    </source>
</evidence>
<dbReference type="EMBL" id="ML991906">
    <property type="protein sequence ID" value="KAF2228609.1"/>
    <property type="molecule type" value="Genomic_DNA"/>
</dbReference>
<name>A0A6A6GSL8_VIRVR</name>
<evidence type="ECO:0000313" key="2">
    <source>
        <dbReference type="EMBL" id="KAF2228609.1"/>
    </source>
</evidence>
<dbReference type="SUPFAM" id="SSF51182">
    <property type="entry name" value="RmlC-like cupins"/>
    <property type="match status" value="1"/>
</dbReference>
<sequence length="208" mass="24229">MRTQVPRTNTASQNPLKFEDGRTEMIFYNPSAPYLMTNVIPPGKSFFNPPLHLHLFQTELFHITSGTAAFYLRPSSKNPGPTLVPPGDTIHIPRRAYHRFENASKTENLVIDLRLDPQQWDVEECFFRNFFGYFEDCRKAGREPSFFQIMRFLHANDTPLAIPVPEWCPEWVGCWVSRIFLVVAGLLIGEWTLGYKGSYSEYYRRRTE</sequence>
<reference evidence="2" key="1">
    <citation type="journal article" date="2020" name="Stud. Mycol.">
        <title>101 Dothideomycetes genomes: a test case for predicting lifestyles and emergence of pathogens.</title>
        <authorList>
            <person name="Haridas S."/>
            <person name="Albert R."/>
            <person name="Binder M."/>
            <person name="Bloem J."/>
            <person name="Labutti K."/>
            <person name="Salamov A."/>
            <person name="Andreopoulos B."/>
            <person name="Baker S."/>
            <person name="Barry K."/>
            <person name="Bills G."/>
            <person name="Bluhm B."/>
            <person name="Cannon C."/>
            <person name="Castanera R."/>
            <person name="Culley D."/>
            <person name="Daum C."/>
            <person name="Ezra D."/>
            <person name="Gonzalez J."/>
            <person name="Henrissat B."/>
            <person name="Kuo A."/>
            <person name="Liang C."/>
            <person name="Lipzen A."/>
            <person name="Lutzoni F."/>
            <person name="Magnuson J."/>
            <person name="Mondo S."/>
            <person name="Nolan M."/>
            <person name="Ohm R."/>
            <person name="Pangilinan J."/>
            <person name="Park H.-J."/>
            <person name="Ramirez L."/>
            <person name="Alfaro M."/>
            <person name="Sun H."/>
            <person name="Tritt A."/>
            <person name="Yoshinaga Y."/>
            <person name="Zwiers L.-H."/>
            <person name="Turgeon B."/>
            <person name="Goodwin S."/>
            <person name="Spatafora J."/>
            <person name="Crous P."/>
            <person name="Grigoriev I."/>
        </authorList>
    </citation>
    <scope>NUCLEOTIDE SEQUENCE</scope>
    <source>
        <strain evidence="2">Tuck. ex Michener</strain>
    </source>
</reference>
<organism evidence="2 3">
    <name type="scientific">Viridothelium virens</name>
    <name type="common">Speckled blister lichen</name>
    <name type="synonym">Trypethelium virens</name>
    <dbReference type="NCBI Taxonomy" id="1048519"/>
    <lineage>
        <taxon>Eukaryota</taxon>
        <taxon>Fungi</taxon>
        <taxon>Dikarya</taxon>
        <taxon>Ascomycota</taxon>
        <taxon>Pezizomycotina</taxon>
        <taxon>Dothideomycetes</taxon>
        <taxon>Dothideomycetes incertae sedis</taxon>
        <taxon>Trypetheliales</taxon>
        <taxon>Trypetheliaceae</taxon>
        <taxon>Viridothelium</taxon>
    </lineage>
</organism>
<dbReference type="CDD" id="cd02208">
    <property type="entry name" value="cupin_RmlC-like"/>
    <property type="match status" value="1"/>
</dbReference>
<dbReference type="AlphaFoldDB" id="A0A6A6GSL8"/>
<protein>
    <recommendedName>
        <fullName evidence="1">Cupin type-2 domain-containing protein</fullName>
    </recommendedName>
</protein>
<gene>
    <name evidence="2" type="ORF">EV356DRAFT_537941</name>
</gene>
<dbReference type="InterPro" id="IPR013096">
    <property type="entry name" value="Cupin_2"/>
</dbReference>
<dbReference type="Gene3D" id="2.60.120.10">
    <property type="entry name" value="Jelly Rolls"/>
    <property type="match status" value="1"/>
</dbReference>